<organism evidence="6 7">
    <name type="scientific">Myotis myotis</name>
    <name type="common">Greater mouse-eared bat</name>
    <name type="synonym">Vespertilio myotis</name>
    <dbReference type="NCBI Taxonomy" id="51298"/>
    <lineage>
        <taxon>Eukaryota</taxon>
        <taxon>Metazoa</taxon>
        <taxon>Chordata</taxon>
        <taxon>Craniata</taxon>
        <taxon>Vertebrata</taxon>
        <taxon>Euteleostomi</taxon>
        <taxon>Mammalia</taxon>
        <taxon>Eutheria</taxon>
        <taxon>Laurasiatheria</taxon>
        <taxon>Chiroptera</taxon>
        <taxon>Yangochiroptera</taxon>
        <taxon>Vespertilionidae</taxon>
        <taxon>Myotis</taxon>
    </lineage>
</organism>
<dbReference type="AlphaFoldDB" id="A0A7J7SSL2"/>
<feature type="transmembrane region" description="Helical" evidence="4">
    <location>
        <begin position="73"/>
        <end position="93"/>
    </location>
</feature>
<dbReference type="Proteomes" id="UP000527355">
    <property type="component" value="Unassembled WGS sequence"/>
</dbReference>
<protein>
    <recommendedName>
        <fullName evidence="5">Transmembrane protein 225 domain-containing protein</fullName>
    </recommendedName>
</protein>
<gene>
    <name evidence="6" type="ORF">mMyoMyo1_009438</name>
</gene>
<sequence>MRCGITRPHRILVLTCTVAGSALLWWAFSLSTWAKVDVPDSPQVLFSALFAICSQEIRCWVPPSKSYCFTFGRIFMISALLLSFFLNITLLAFPHTLPDTWKQYFVFTITCFIVGVCVLLALLLHSLYIWKVTDIFKEAKVTFLYPSFILSVSITLFFLSGILCFVSAHRCWFQCVVQRPIQVKPMQTPVASPCPVTITESKPGGGR</sequence>
<evidence type="ECO:0000259" key="5">
    <source>
        <dbReference type="Pfam" id="PF25452"/>
    </source>
</evidence>
<name>A0A7J7SSL2_MYOMY</name>
<dbReference type="GO" id="GO:0016020">
    <property type="term" value="C:membrane"/>
    <property type="evidence" value="ECO:0007669"/>
    <property type="project" value="UniProtKB-SubCell"/>
</dbReference>
<feature type="domain" description="Transmembrane protein 225" evidence="5">
    <location>
        <begin position="70"/>
        <end position="168"/>
    </location>
</feature>
<evidence type="ECO:0000313" key="6">
    <source>
        <dbReference type="EMBL" id="KAF6291077.1"/>
    </source>
</evidence>
<keyword evidence="7" id="KW-1185">Reference proteome</keyword>
<dbReference type="InterPro" id="IPR057351">
    <property type="entry name" value="TM225_dom"/>
</dbReference>
<comment type="caution">
    <text evidence="6">The sequence shown here is derived from an EMBL/GenBank/DDBJ whole genome shotgun (WGS) entry which is preliminary data.</text>
</comment>
<dbReference type="PANTHER" id="PTHR36477">
    <property type="entry name" value="TRANSMEMBRANE PROTEIN 225"/>
    <property type="match status" value="1"/>
</dbReference>
<keyword evidence="4" id="KW-1133">Transmembrane helix</keyword>
<dbReference type="Pfam" id="PF25452">
    <property type="entry name" value="TM225"/>
    <property type="match status" value="1"/>
</dbReference>
<keyword evidence="3 4" id="KW-0472">Membrane</keyword>
<feature type="transmembrane region" description="Helical" evidence="4">
    <location>
        <begin position="142"/>
        <end position="168"/>
    </location>
</feature>
<dbReference type="PANTHER" id="PTHR36477:SF2">
    <property type="entry name" value="TRANSMEMBRANE PROTEIN 225B"/>
    <property type="match status" value="1"/>
</dbReference>
<dbReference type="InterPro" id="IPR033542">
    <property type="entry name" value="TM225"/>
</dbReference>
<evidence type="ECO:0000256" key="2">
    <source>
        <dbReference type="ARBA" id="ARBA00022692"/>
    </source>
</evidence>
<evidence type="ECO:0000256" key="3">
    <source>
        <dbReference type="ARBA" id="ARBA00023136"/>
    </source>
</evidence>
<feature type="transmembrane region" description="Helical" evidence="4">
    <location>
        <begin position="105"/>
        <end position="130"/>
    </location>
</feature>
<reference evidence="6 7" key="1">
    <citation type="journal article" date="2020" name="Nature">
        <title>Six reference-quality genomes reveal evolution of bat adaptations.</title>
        <authorList>
            <person name="Jebb D."/>
            <person name="Huang Z."/>
            <person name="Pippel M."/>
            <person name="Hughes G.M."/>
            <person name="Lavrichenko K."/>
            <person name="Devanna P."/>
            <person name="Winkler S."/>
            <person name="Jermiin L.S."/>
            <person name="Skirmuntt E.C."/>
            <person name="Katzourakis A."/>
            <person name="Burkitt-Gray L."/>
            <person name="Ray D.A."/>
            <person name="Sullivan K.A.M."/>
            <person name="Roscito J.G."/>
            <person name="Kirilenko B.M."/>
            <person name="Davalos L.M."/>
            <person name="Corthals A.P."/>
            <person name="Power M.L."/>
            <person name="Jones G."/>
            <person name="Ransome R.D."/>
            <person name="Dechmann D.K.N."/>
            <person name="Locatelli A.G."/>
            <person name="Puechmaille S.J."/>
            <person name="Fedrigo O."/>
            <person name="Jarvis E.D."/>
            <person name="Hiller M."/>
            <person name="Vernes S.C."/>
            <person name="Myers E.W."/>
            <person name="Teeling E.C."/>
        </authorList>
    </citation>
    <scope>NUCLEOTIDE SEQUENCE [LARGE SCALE GENOMIC DNA]</scope>
    <source>
        <strain evidence="6">MMyoMyo1</strain>
        <tissue evidence="6">Flight muscle</tissue>
    </source>
</reference>
<evidence type="ECO:0000313" key="7">
    <source>
        <dbReference type="Proteomes" id="UP000527355"/>
    </source>
</evidence>
<dbReference type="VEuPathDB" id="HostDB:LOC118673718"/>
<evidence type="ECO:0000256" key="1">
    <source>
        <dbReference type="ARBA" id="ARBA00004141"/>
    </source>
</evidence>
<dbReference type="EMBL" id="JABWUV010000018">
    <property type="protein sequence ID" value="KAF6291077.1"/>
    <property type="molecule type" value="Genomic_DNA"/>
</dbReference>
<accession>A0A7J7SSL2</accession>
<comment type="subcellular location">
    <subcellularLocation>
        <location evidence="1">Membrane</location>
        <topology evidence="1">Multi-pass membrane protein</topology>
    </subcellularLocation>
</comment>
<proteinExistence type="predicted"/>
<evidence type="ECO:0000256" key="4">
    <source>
        <dbReference type="SAM" id="Phobius"/>
    </source>
</evidence>
<keyword evidence="2 4" id="KW-0812">Transmembrane</keyword>